<dbReference type="RefSeq" id="WP_124953361.1">
    <property type="nucleotide sequence ID" value="NZ_RRCH01000003.1"/>
</dbReference>
<dbReference type="PANTHER" id="PTHR39159">
    <property type="match status" value="1"/>
</dbReference>
<dbReference type="InterPro" id="IPR035930">
    <property type="entry name" value="FomD-like_sf"/>
</dbReference>
<evidence type="ECO:0000256" key="3">
    <source>
        <dbReference type="ARBA" id="ARBA00022759"/>
    </source>
</evidence>
<dbReference type="InterPro" id="IPR050212">
    <property type="entry name" value="Ntdp-like"/>
</dbReference>
<dbReference type="EC" id="3.1.26.-" evidence="6"/>
<keyword evidence="1 6" id="KW-0698">rRNA processing</keyword>
<accession>A0A3P3RIZ2</accession>
<dbReference type="InterPro" id="IPR007295">
    <property type="entry name" value="DUF402"/>
</dbReference>
<keyword evidence="2 6" id="KW-0540">Nuclease</keyword>
<protein>
    <recommendedName>
        <fullName evidence="6">Probable ribonuclease FAU-1</fullName>
        <ecNumber evidence="6">3.1.26.-</ecNumber>
    </recommendedName>
    <alternativeName>
        <fullName evidence="6">RNA-binding protein FAU-1</fullName>
    </alternativeName>
</protein>
<dbReference type="AlphaFoldDB" id="A0A3P3RIZ2"/>
<gene>
    <name evidence="6" type="primary">fau-1</name>
    <name evidence="8" type="ORF">EIK79_01465</name>
</gene>
<evidence type="ECO:0000313" key="8">
    <source>
        <dbReference type="EMBL" id="RRJ33496.1"/>
    </source>
</evidence>
<dbReference type="PANTHER" id="PTHR39159:SF1">
    <property type="entry name" value="UPF0374 PROTEIN YGAC"/>
    <property type="match status" value="1"/>
</dbReference>
<dbReference type="EMBL" id="RRCH01000003">
    <property type="protein sequence ID" value="RRJ33496.1"/>
    <property type="molecule type" value="Genomic_DNA"/>
</dbReference>
<dbReference type="PIRSF" id="PIRSF018644">
    <property type="entry name" value="RNA-binding_FAU-1"/>
    <property type="match status" value="1"/>
</dbReference>
<keyword evidence="4 6" id="KW-0378">Hydrolase</keyword>
<keyword evidence="3 6" id="KW-0255">Endonuclease</keyword>
<evidence type="ECO:0000256" key="4">
    <source>
        <dbReference type="ARBA" id="ARBA00022801"/>
    </source>
</evidence>
<dbReference type="OrthoDB" id="84798at2157"/>
<comment type="caution">
    <text evidence="8">The sequence shown here is derived from an EMBL/GenBank/DDBJ whole genome shotgun (WGS) entry which is preliminary data.</text>
</comment>
<evidence type="ECO:0000313" key="9">
    <source>
        <dbReference type="Proteomes" id="UP000282322"/>
    </source>
</evidence>
<dbReference type="Gene3D" id="2.40.380.10">
    <property type="entry name" value="FomD-like"/>
    <property type="match status" value="1"/>
</dbReference>
<dbReference type="Pfam" id="PF04167">
    <property type="entry name" value="DUF402"/>
    <property type="match status" value="1"/>
</dbReference>
<sequence>MTTVRVRGIYTTALTRLLAETDGYEIVQPSESIDTRFESSFADTPATVTIETTDDRLGVCVNGVGESGQAVTNAVTDSGIDALSWSDPVPTEAVFDGRVTDTVENGAIVDLGEGEGYLPFPNTNGHVTPGDQLRVQVATAVPPWTDDRPVLRCDTAVANGFARLRYGSSTNSSTGIDVTELLSTDPREGWAVRWSDRASDASFDALTEALDDLNERAERIERVLGADLGAPQRRATTQTTTWVWFGRETRFALDDHRRSVTTTMDGHHRIKAGAAAASAAVDFTEAVCEPADSFPFDVTTRQFGPHVGDRIALRHGKPDGRCFDLGSGEVTDHTDETITIERRMSPGGTYDALGVERRAGDTAVTKLTEGRWWYPTVYRSAEGKRRGTYVNVCTPVELFPESARYVDLHVDVVKHADGTVERVDDDELDAACEQGNVPEPLAERARTVATSIERALSE</sequence>
<dbReference type="Proteomes" id="UP000282322">
    <property type="component" value="Unassembled WGS sequence"/>
</dbReference>
<evidence type="ECO:0000256" key="5">
    <source>
        <dbReference type="ARBA" id="ARBA00022884"/>
    </source>
</evidence>
<feature type="domain" description="DUF402" evidence="7">
    <location>
        <begin position="321"/>
        <end position="456"/>
    </location>
</feature>
<proteinExistence type="inferred from homology"/>
<evidence type="ECO:0000256" key="1">
    <source>
        <dbReference type="ARBA" id="ARBA00022552"/>
    </source>
</evidence>
<dbReference type="GO" id="GO:0016891">
    <property type="term" value="F:RNA endonuclease activity producing 5'-phosphomonoesters, hydrolytic mechanism"/>
    <property type="evidence" value="ECO:0007669"/>
    <property type="project" value="UniProtKB-UniRule"/>
</dbReference>
<organism evidence="8 9">
    <name type="scientific">Halocatena pleomorpha</name>
    <dbReference type="NCBI Taxonomy" id="1785090"/>
    <lineage>
        <taxon>Archaea</taxon>
        <taxon>Methanobacteriati</taxon>
        <taxon>Methanobacteriota</taxon>
        <taxon>Stenosarchaea group</taxon>
        <taxon>Halobacteria</taxon>
        <taxon>Halobacteriales</taxon>
        <taxon>Natronomonadaceae</taxon>
        <taxon>Halocatena</taxon>
    </lineage>
</organism>
<evidence type="ECO:0000259" key="7">
    <source>
        <dbReference type="Pfam" id="PF04167"/>
    </source>
</evidence>
<dbReference type="SUPFAM" id="SSF159234">
    <property type="entry name" value="FomD-like"/>
    <property type="match status" value="1"/>
</dbReference>
<dbReference type="HAMAP" id="MF_01910">
    <property type="entry name" value="RNA_binding_AU_1"/>
    <property type="match status" value="1"/>
</dbReference>
<comment type="similarity">
    <text evidence="6">Belongs to the FAU-1 family.</text>
</comment>
<evidence type="ECO:0000256" key="2">
    <source>
        <dbReference type="ARBA" id="ARBA00022722"/>
    </source>
</evidence>
<keyword evidence="9" id="KW-1185">Reference proteome</keyword>
<dbReference type="GO" id="GO:0035925">
    <property type="term" value="F:mRNA 3'-UTR AU-rich region binding"/>
    <property type="evidence" value="ECO:0007669"/>
    <property type="project" value="UniProtKB-UniRule"/>
</dbReference>
<name>A0A3P3RIZ2_9EURY</name>
<evidence type="ECO:0000256" key="6">
    <source>
        <dbReference type="HAMAP-Rule" id="MF_01910"/>
    </source>
</evidence>
<comment type="function">
    <text evidence="6">Probable RNase involved in rRNA stability through maturation and/or degradation of precursor rRNAs. Binds to RNA in loop regions with AU-rich sequences.</text>
</comment>
<keyword evidence="5 6" id="KW-0694">RNA-binding</keyword>
<reference evidence="8 9" key="1">
    <citation type="submission" date="2018-11" db="EMBL/GenBank/DDBJ databases">
        <title>Taxonoimc description of Halomarina strain SPP-AMP-1.</title>
        <authorList>
            <person name="Pal Y."/>
            <person name="Srinivasana K."/>
            <person name="Verma A."/>
            <person name="Kumar P."/>
        </authorList>
    </citation>
    <scope>NUCLEOTIDE SEQUENCE [LARGE SCALE GENOMIC DNA]</scope>
    <source>
        <strain evidence="8 9">SPP-AMP-1</strain>
    </source>
</reference>
<dbReference type="GO" id="GO:0006364">
    <property type="term" value="P:rRNA processing"/>
    <property type="evidence" value="ECO:0007669"/>
    <property type="project" value="UniProtKB-UniRule"/>
</dbReference>
<dbReference type="InterPro" id="IPR016730">
    <property type="entry name" value="RNA-bd_FAU-1"/>
</dbReference>